<comment type="caution">
    <text evidence="3">The sequence shown here is derived from an EMBL/GenBank/DDBJ whole genome shotgun (WGS) entry which is preliminary data.</text>
</comment>
<protein>
    <recommendedName>
        <fullName evidence="2">BRCT domain-containing protein</fullName>
    </recommendedName>
</protein>
<feature type="region of interest" description="Disordered" evidence="1">
    <location>
        <begin position="145"/>
        <end position="165"/>
    </location>
</feature>
<reference evidence="3" key="1">
    <citation type="submission" date="2021-01" db="EMBL/GenBank/DDBJ databases">
        <authorList>
            <consortium name="Genoscope - CEA"/>
            <person name="William W."/>
        </authorList>
    </citation>
    <scope>NUCLEOTIDE SEQUENCE</scope>
</reference>
<dbReference type="AlphaFoldDB" id="A0A8S1M262"/>
<feature type="domain" description="BRCT" evidence="2">
    <location>
        <begin position="371"/>
        <end position="419"/>
    </location>
</feature>
<evidence type="ECO:0000313" key="3">
    <source>
        <dbReference type="EMBL" id="CAD8074410.1"/>
    </source>
</evidence>
<dbReference type="EMBL" id="CAJJDN010000032">
    <property type="protein sequence ID" value="CAD8074410.1"/>
    <property type="molecule type" value="Genomic_DNA"/>
</dbReference>
<evidence type="ECO:0000259" key="2">
    <source>
        <dbReference type="PROSITE" id="PS50172"/>
    </source>
</evidence>
<gene>
    <name evidence="3" type="ORF">PSON_ATCC_30995.1.T0320057</name>
</gene>
<evidence type="ECO:0000256" key="1">
    <source>
        <dbReference type="SAM" id="MobiDB-lite"/>
    </source>
</evidence>
<sequence>MGQLVNLYHYFYSYVFYLENSQVCYFTLQKWYPEYQINALALPIKFNLQIGANMVGNSQEHEVCINNKQIVNNHCCVVLNKEEIELIVLDGPVFYKNAEGDFEKLAKDSVLSLNIESADFLIRLGQTIEAKVLVTDCIQQPSIPKQLAQKEHHTKESKNESSQFNLQDRLSTIEVKVVESLYTSPQSELKYHKFTEDQEQNDKELIQHEIIDSVSINQDQSNKKQNHQENDQKINNKPAKQNKSNQRTDLQQLNDYEQQSETLSHGTPDFYNKNSKDKKGIQNKTKQKKSKQSTIDYLIMPQRKDRESSPKNKSYHKLTKDIKKESNRMSQRKCSRWKLNVAFSGFHPNREEQQFLLIQNIQICLEDYTFNMLIMEDNVQLRSIKLLIALAKGIPIVSRDWLTRSINQYEILDHNQYYVKFSTEFCQEYDFEFKQYQKRLQNCRSAKILPLNDIIIFVPKKMIYHIEHFELEYLIDTLGGKFVYQVHDEKAKIYMLIPKDQTKIVGYDHYLQSPIECLFKSALKYKNLL</sequence>
<feature type="region of interest" description="Disordered" evidence="1">
    <location>
        <begin position="218"/>
        <end position="326"/>
    </location>
</feature>
<name>A0A8S1M262_9CILI</name>
<feature type="compositionally biased region" description="Basic and acidic residues" evidence="1">
    <location>
        <begin position="148"/>
        <end position="159"/>
    </location>
</feature>
<dbReference type="CDD" id="cd17744">
    <property type="entry name" value="BRCT_MDC1_rpt1"/>
    <property type="match status" value="1"/>
</dbReference>
<accession>A0A8S1M262</accession>
<dbReference type="InterPro" id="IPR001357">
    <property type="entry name" value="BRCT_dom"/>
</dbReference>
<dbReference type="PROSITE" id="PS50172">
    <property type="entry name" value="BRCT"/>
    <property type="match status" value="1"/>
</dbReference>
<dbReference type="Proteomes" id="UP000692954">
    <property type="component" value="Unassembled WGS sequence"/>
</dbReference>
<evidence type="ECO:0000313" key="4">
    <source>
        <dbReference type="Proteomes" id="UP000692954"/>
    </source>
</evidence>
<keyword evidence="4" id="KW-1185">Reference proteome</keyword>
<dbReference type="OrthoDB" id="552194at2759"/>
<proteinExistence type="predicted"/>
<organism evidence="3 4">
    <name type="scientific">Paramecium sonneborni</name>
    <dbReference type="NCBI Taxonomy" id="65129"/>
    <lineage>
        <taxon>Eukaryota</taxon>
        <taxon>Sar</taxon>
        <taxon>Alveolata</taxon>
        <taxon>Ciliophora</taxon>
        <taxon>Intramacronucleata</taxon>
        <taxon>Oligohymenophorea</taxon>
        <taxon>Peniculida</taxon>
        <taxon>Parameciidae</taxon>
        <taxon>Paramecium</taxon>
    </lineage>
</organism>
<feature type="compositionally biased region" description="Polar residues" evidence="1">
    <location>
        <begin position="235"/>
        <end position="265"/>
    </location>
</feature>